<keyword evidence="6" id="KW-0648">Protein biosynthesis</keyword>
<evidence type="ECO:0000313" key="11">
    <source>
        <dbReference type="EMBL" id="RQO96493.1"/>
    </source>
</evidence>
<protein>
    <recommendedName>
        <fullName evidence="2">threonine--tRNA ligase</fullName>
        <ecNumber evidence="2">6.1.1.3</ecNumber>
    </recommendedName>
    <alternativeName>
        <fullName evidence="8">Threonyl-tRNA synthetase</fullName>
    </alternativeName>
</protein>
<dbReference type="GO" id="GO:0005524">
    <property type="term" value="F:ATP binding"/>
    <property type="evidence" value="ECO:0007669"/>
    <property type="project" value="UniProtKB-KW"/>
</dbReference>
<evidence type="ECO:0000256" key="9">
    <source>
        <dbReference type="ARBA" id="ARBA00049515"/>
    </source>
</evidence>
<dbReference type="Gene3D" id="3.10.20.30">
    <property type="match status" value="1"/>
</dbReference>
<feature type="domain" description="TGS" evidence="10">
    <location>
        <begin position="80"/>
        <end position="142"/>
    </location>
</feature>
<dbReference type="SUPFAM" id="SSF81271">
    <property type="entry name" value="TGS-like"/>
    <property type="match status" value="1"/>
</dbReference>
<dbReference type="Pfam" id="PF02824">
    <property type="entry name" value="TGS"/>
    <property type="match status" value="1"/>
</dbReference>
<dbReference type="InParanoid" id="A0A3N7FLU4"/>
<evidence type="ECO:0000256" key="8">
    <source>
        <dbReference type="ARBA" id="ARBA00031900"/>
    </source>
</evidence>
<dbReference type="EMBL" id="CM009299">
    <property type="protein sequence ID" value="RQO96493.1"/>
    <property type="molecule type" value="Genomic_DNA"/>
</dbReference>
<evidence type="ECO:0000256" key="2">
    <source>
        <dbReference type="ARBA" id="ARBA00013163"/>
    </source>
</evidence>
<name>A0A3N7FLU4_POPTR</name>
<organism evidence="11 12">
    <name type="scientific">Populus trichocarpa</name>
    <name type="common">Western balsam poplar</name>
    <name type="synonym">Populus balsamifera subsp. trichocarpa</name>
    <dbReference type="NCBI Taxonomy" id="3694"/>
    <lineage>
        <taxon>Eukaryota</taxon>
        <taxon>Viridiplantae</taxon>
        <taxon>Streptophyta</taxon>
        <taxon>Embryophyta</taxon>
        <taxon>Tracheophyta</taxon>
        <taxon>Spermatophyta</taxon>
        <taxon>Magnoliopsida</taxon>
        <taxon>eudicotyledons</taxon>
        <taxon>Gunneridae</taxon>
        <taxon>Pentapetalae</taxon>
        <taxon>rosids</taxon>
        <taxon>fabids</taxon>
        <taxon>Malpighiales</taxon>
        <taxon>Salicaceae</taxon>
        <taxon>Saliceae</taxon>
        <taxon>Populus</taxon>
    </lineage>
</organism>
<dbReference type="PANTHER" id="PTHR11451">
    <property type="entry name" value="THREONINE-TRNA LIGASE"/>
    <property type="match status" value="1"/>
</dbReference>
<dbReference type="CDD" id="cd01667">
    <property type="entry name" value="TGS_ThrRS"/>
    <property type="match status" value="1"/>
</dbReference>
<keyword evidence="7" id="KW-0030">Aminoacyl-tRNA synthetase</keyword>
<dbReference type="EC" id="6.1.1.3" evidence="2"/>
<evidence type="ECO:0000256" key="3">
    <source>
        <dbReference type="ARBA" id="ARBA00022598"/>
    </source>
</evidence>
<dbReference type="FunFam" id="3.10.20.30:FF:000006">
    <property type="entry name" value="Threonine--tRNA ligase, cytoplasmic"/>
    <property type="match status" value="1"/>
</dbReference>
<dbReference type="PANTHER" id="PTHR11451:SF46">
    <property type="entry name" value="THREONINE--TRNA LIGASE"/>
    <property type="match status" value="1"/>
</dbReference>
<evidence type="ECO:0000259" key="10">
    <source>
        <dbReference type="PROSITE" id="PS51880"/>
    </source>
</evidence>
<dbReference type="Gene3D" id="3.30.980.10">
    <property type="entry name" value="Threonyl-trna Synthetase, Chain A, domain 2"/>
    <property type="match status" value="1"/>
</dbReference>
<dbReference type="InterPro" id="IPR012675">
    <property type="entry name" value="Beta-grasp_dom_sf"/>
</dbReference>
<evidence type="ECO:0000313" key="12">
    <source>
        <dbReference type="Proteomes" id="UP000006729"/>
    </source>
</evidence>
<dbReference type="GO" id="GO:0004829">
    <property type="term" value="F:threonine-tRNA ligase activity"/>
    <property type="evidence" value="ECO:0007669"/>
    <property type="project" value="UniProtKB-EC"/>
</dbReference>
<keyword evidence="12" id="KW-1185">Reference proteome</keyword>
<dbReference type="Proteomes" id="UP000006729">
    <property type="component" value="Chromosome 10"/>
</dbReference>
<evidence type="ECO:0000256" key="1">
    <source>
        <dbReference type="ARBA" id="ARBA00008226"/>
    </source>
</evidence>
<dbReference type="GO" id="GO:0006412">
    <property type="term" value="P:translation"/>
    <property type="evidence" value="ECO:0007669"/>
    <property type="project" value="UniProtKB-KW"/>
</dbReference>
<dbReference type="SUPFAM" id="SSF55186">
    <property type="entry name" value="ThrRS/AlaRS common domain"/>
    <property type="match status" value="1"/>
</dbReference>
<evidence type="ECO:0000256" key="6">
    <source>
        <dbReference type="ARBA" id="ARBA00022917"/>
    </source>
</evidence>
<evidence type="ECO:0000256" key="4">
    <source>
        <dbReference type="ARBA" id="ARBA00022741"/>
    </source>
</evidence>
<dbReference type="AlphaFoldDB" id="A0A3N7FLU4"/>
<comment type="similarity">
    <text evidence="1">Belongs to the class-II aminoacyl-tRNA synthetase family.</text>
</comment>
<dbReference type="InterPro" id="IPR018163">
    <property type="entry name" value="Thr/Ala-tRNA-synth_IIc_edit"/>
</dbReference>
<comment type="catalytic activity">
    <reaction evidence="9">
        <text>tRNA(Thr) + L-threonine + ATP = L-threonyl-tRNA(Thr) + AMP + diphosphate + H(+)</text>
        <dbReference type="Rhea" id="RHEA:24624"/>
        <dbReference type="Rhea" id="RHEA-COMP:9670"/>
        <dbReference type="Rhea" id="RHEA-COMP:9704"/>
        <dbReference type="ChEBI" id="CHEBI:15378"/>
        <dbReference type="ChEBI" id="CHEBI:30616"/>
        <dbReference type="ChEBI" id="CHEBI:33019"/>
        <dbReference type="ChEBI" id="CHEBI:57926"/>
        <dbReference type="ChEBI" id="CHEBI:78442"/>
        <dbReference type="ChEBI" id="CHEBI:78534"/>
        <dbReference type="ChEBI" id="CHEBI:456215"/>
        <dbReference type="EC" id="6.1.1.3"/>
    </reaction>
</comment>
<keyword evidence="5" id="KW-0067">ATP-binding</keyword>
<evidence type="ECO:0000256" key="7">
    <source>
        <dbReference type="ARBA" id="ARBA00023146"/>
    </source>
</evidence>
<keyword evidence="4" id="KW-0547">Nucleotide-binding</keyword>
<sequence length="218" mass="24321">MCICPRLLSPLRRFSPSSSLLLAKPPPRLLYSFPSSTTMAASNSHQKDEGYLNTVIPKRIQLFQSIQSEQLSRIQSLPHDSIKITLPDGTVKEGKRWHSSPMDIAKEIGKSVAANALISQVNGVLWDMNRPLEDDCELKIFNFESDEGRDTFWHSSAHILGQALEMEYGCKLCIGPCTTRGEVGCIHILYNSSVPLSVYLFGMIPGSFIRISVMSFML</sequence>
<keyword evidence="3" id="KW-0436">Ligase</keyword>
<evidence type="ECO:0000256" key="5">
    <source>
        <dbReference type="ARBA" id="ARBA00022840"/>
    </source>
</evidence>
<gene>
    <name evidence="11" type="ORF">POPTR_010G096550</name>
</gene>
<dbReference type="InterPro" id="IPR012676">
    <property type="entry name" value="TGS-like"/>
</dbReference>
<dbReference type="STRING" id="3694.A0A3N7FLU4"/>
<proteinExistence type="inferred from homology"/>
<accession>A0A3N7FLU4</accession>
<reference evidence="11 12" key="1">
    <citation type="journal article" date="2006" name="Science">
        <title>The genome of black cottonwood, Populus trichocarpa (Torr. &amp; Gray).</title>
        <authorList>
            <person name="Tuskan G.A."/>
            <person name="Difazio S."/>
            <person name="Jansson S."/>
            <person name="Bohlmann J."/>
            <person name="Grigoriev I."/>
            <person name="Hellsten U."/>
            <person name="Putnam N."/>
            <person name="Ralph S."/>
            <person name="Rombauts S."/>
            <person name="Salamov A."/>
            <person name="Schein J."/>
            <person name="Sterck L."/>
            <person name="Aerts A."/>
            <person name="Bhalerao R.R."/>
            <person name="Bhalerao R.P."/>
            <person name="Blaudez D."/>
            <person name="Boerjan W."/>
            <person name="Brun A."/>
            <person name="Brunner A."/>
            <person name="Busov V."/>
            <person name="Campbell M."/>
            <person name="Carlson J."/>
            <person name="Chalot M."/>
            <person name="Chapman J."/>
            <person name="Chen G.L."/>
            <person name="Cooper D."/>
            <person name="Coutinho P.M."/>
            <person name="Couturier J."/>
            <person name="Covert S."/>
            <person name="Cronk Q."/>
            <person name="Cunningham R."/>
            <person name="Davis J."/>
            <person name="Degroeve S."/>
            <person name="Dejardin A."/>
            <person name="Depamphilis C."/>
            <person name="Detter J."/>
            <person name="Dirks B."/>
            <person name="Dubchak I."/>
            <person name="Duplessis S."/>
            <person name="Ehlting J."/>
            <person name="Ellis B."/>
            <person name="Gendler K."/>
            <person name="Goodstein D."/>
            <person name="Gribskov M."/>
            <person name="Grimwood J."/>
            <person name="Groover A."/>
            <person name="Gunter L."/>
            <person name="Hamberger B."/>
            <person name="Heinze B."/>
            <person name="Helariutta Y."/>
            <person name="Henrissat B."/>
            <person name="Holligan D."/>
            <person name="Holt R."/>
            <person name="Huang W."/>
            <person name="Islam-Faridi N."/>
            <person name="Jones S."/>
            <person name="Jones-Rhoades M."/>
            <person name="Jorgensen R."/>
            <person name="Joshi C."/>
            <person name="Kangasjarvi J."/>
            <person name="Karlsson J."/>
            <person name="Kelleher C."/>
            <person name="Kirkpatrick R."/>
            <person name="Kirst M."/>
            <person name="Kohler A."/>
            <person name="Kalluri U."/>
            <person name="Larimer F."/>
            <person name="Leebens-Mack J."/>
            <person name="Leple J.C."/>
            <person name="Locascio P."/>
            <person name="Lou Y."/>
            <person name="Lucas S."/>
            <person name="Martin F."/>
            <person name="Montanini B."/>
            <person name="Napoli C."/>
            <person name="Nelson D.R."/>
            <person name="Nelson C."/>
            <person name="Nieminen K."/>
            <person name="Nilsson O."/>
            <person name="Pereda V."/>
            <person name="Peter G."/>
            <person name="Philippe R."/>
            <person name="Pilate G."/>
            <person name="Poliakov A."/>
            <person name="Razumovskaya J."/>
            <person name="Richardson P."/>
            <person name="Rinaldi C."/>
            <person name="Ritland K."/>
            <person name="Rouze P."/>
            <person name="Ryaboy D."/>
            <person name="Schmutz J."/>
            <person name="Schrader J."/>
            <person name="Segerman B."/>
            <person name="Shin H."/>
            <person name="Siddiqui A."/>
            <person name="Sterky F."/>
            <person name="Terry A."/>
            <person name="Tsai C.J."/>
            <person name="Uberbacher E."/>
            <person name="Unneberg P."/>
            <person name="Vahala J."/>
            <person name="Wall K."/>
            <person name="Wessler S."/>
            <person name="Yang G."/>
            <person name="Yin T."/>
            <person name="Douglas C."/>
            <person name="Marra M."/>
            <person name="Sandberg G."/>
            <person name="Van de Peer Y."/>
            <person name="Rokhsar D."/>
        </authorList>
    </citation>
    <scope>NUCLEOTIDE SEQUENCE [LARGE SCALE GENOMIC DNA]</scope>
    <source>
        <strain evidence="12">cv. Nisqually</strain>
    </source>
</reference>
<dbReference type="PROSITE" id="PS51880">
    <property type="entry name" value="TGS"/>
    <property type="match status" value="1"/>
</dbReference>
<dbReference type="InterPro" id="IPR004095">
    <property type="entry name" value="TGS"/>
</dbReference>